<dbReference type="PANTHER" id="PTHR42920">
    <property type="entry name" value="OS03G0707200 PROTEIN-RELATED"/>
    <property type="match status" value="1"/>
</dbReference>
<evidence type="ECO:0000256" key="3">
    <source>
        <dbReference type="ARBA" id="ARBA00022475"/>
    </source>
</evidence>
<feature type="transmembrane region" description="Helical" evidence="7">
    <location>
        <begin position="34"/>
        <end position="55"/>
    </location>
</feature>
<evidence type="ECO:0000256" key="7">
    <source>
        <dbReference type="SAM" id="Phobius"/>
    </source>
</evidence>
<dbReference type="SUPFAM" id="SSF103481">
    <property type="entry name" value="Multidrug resistance efflux transporter EmrE"/>
    <property type="match status" value="2"/>
</dbReference>
<evidence type="ECO:0000313" key="9">
    <source>
        <dbReference type="EMBL" id="SET88040.1"/>
    </source>
</evidence>
<keyword evidence="5 7" id="KW-1133">Transmembrane helix</keyword>
<feature type="transmembrane region" description="Helical" evidence="7">
    <location>
        <begin position="173"/>
        <end position="195"/>
    </location>
</feature>
<dbReference type="GO" id="GO:0005886">
    <property type="term" value="C:plasma membrane"/>
    <property type="evidence" value="ECO:0007669"/>
    <property type="project" value="UniProtKB-SubCell"/>
</dbReference>
<accession>A0A1I0HVF1</accession>
<proteinExistence type="inferred from homology"/>
<dbReference type="RefSeq" id="WP_074650328.1">
    <property type="nucleotide sequence ID" value="NZ_FOIL01000059.1"/>
</dbReference>
<dbReference type="EMBL" id="FOIL01000059">
    <property type="protein sequence ID" value="SET88040.1"/>
    <property type="molecule type" value="Genomic_DNA"/>
</dbReference>
<feature type="domain" description="EamA" evidence="8">
    <location>
        <begin position="5"/>
        <end position="135"/>
    </location>
</feature>
<dbReference type="AlphaFoldDB" id="A0A1I0HVF1"/>
<protein>
    <submittedName>
        <fullName evidence="9">Threonine/homoserine efflux transporter RhtA</fullName>
    </submittedName>
</protein>
<keyword evidence="6 7" id="KW-0472">Membrane</keyword>
<dbReference type="InterPro" id="IPR051258">
    <property type="entry name" value="Diverse_Substrate_Transporter"/>
</dbReference>
<evidence type="ECO:0000256" key="2">
    <source>
        <dbReference type="ARBA" id="ARBA00007362"/>
    </source>
</evidence>
<name>A0A1I0HVF1_9FIRM</name>
<keyword evidence="4 7" id="KW-0812">Transmembrane</keyword>
<evidence type="ECO:0000313" key="10">
    <source>
        <dbReference type="Proteomes" id="UP000199820"/>
    </source>
</evidence>
<dbReference type="Pfam" id="PF00892">
    <property type="entry name" value="EamA"/>
    <property type="match status" value="2"/>
</dbReference>
<gene>
    <name evidence="9" type="ORF">SAMN04487771_105918</name>
</gene>
<keyword evidence="3" id="KW-1003">Cell membrane</keyword>
<dbReference type="InterPro" id="IPR000620">
    <property type="entry name" value="EamA_dom"/>
</dbReference>
<evidence type="ECO:0000256" key="6">
    <source>
        <dbReference type="ARBA" id="ARBA00023136"/>
    </source>
</evidence>
<feature type="transmembrane region" description="Helical" evidence="7">
    <location>
        <begin position="119"/>
        <end position="136"/>
    </location>
</feature>
<feature type="transmembrane region" description="Helical" evidence="7">
    <location>
        <begin position="142"/>
        <end position="161"/>
    </location>
</feature>
<dbReference type="eggNOG" id="COG0697">
    <property type="taxonomic scope" value="Bacteria"/>
</dbReference>
<evidence type="ECO:0000256" key="1">
    <source>
        <dbReference type="ARBA" id="ARBA00004651"/>
    </source>
</evidence>
<evidence type="ECO:0000256" key="5">
    <source>
        <dbReference type="ARBA" id="ARBA00022989"/>
    </source>
</evidence>
<organism evidence="9 10">
    <name type="scientific">[Clostridium] aminophilum</name>
    <dbReference type="NCBI Taxonomy" id="1526"/>
    <lineage>
        <taxon>Bacteria</taxon>
        <taxon>Bacillati</taxon>
        <taxon>Bacillota</taxon>
        <taxon>Clostridia</taxon>
        <taxon>Lachnospirales</taxon>
        <taxon>Lachnospiraceae</taxon>
    </lineage>
</organism>
<feature type="transmembrane region" description="Helical" evidence="7">
    <location>
        <begin position="260"/>
        <end position="281"/>
    </location>
</feature>
<keyword evidence="10" id="KW-1185">Reference proteome</keyword>
<dbReference type="Proteomes" id="UP000199820">
    <property type="component" value="Unassembled WGS sequence"/>
</dbReference>
<reference evidence="9 10" key="1">
    <citation type="submission" date="2016-10" db="EMBL/GenBank/DDBJ databases">
        <authorList>
            <person name="de Groot N.N."/>
        </authorList>
    </citation>
    <scope>NUCLEOTIDE SEQUENCE [LARGE SCALE GENOMIC DNA]</scope>
    <source>
        <strain evidence="9 10">KH1P1</strain>
    </source>
</reference>
<feature type="transmembrane region" description="Helical" evidence="7">
    <location>
        <begin position="67"/>
        <end position="89"/>
    </location>
</feature>
<sequence>MTEKKAELLMIFIILLRSTSFVFSRLGLNSLGMFNILALRYLIAFFLVAAVVPGFRKKVTLRTVKKSAAVSVVYFLVMTCEMLSIRSIGASATCFLENMSIVIVPFMTAFLLRRLPTAFSVAGSMIALSGVAMISLRDGLSGLNTGIVWSFLAAFLYAVYITMNAKICDEHDGLEIGILLNGFLGVFGLMASFLFESPRLPATSLEWICILGLGILCSALGLTLQPVAQSYMPAYRAGILNAITPVSAAIQNYLILGESLGMTGMAGSALIMVSVLLPKICSLPAFSGTRRLIPLPKS</sequence>
<dbReference type="InterPro" id="IPR037185">
    <property type="entry name" value="EmrE-like"/>
</dbReference>
<dbReference type="STRING" id="1526.SAMN02910262_02465"/>
<comment type="similarity">
    <text evidence="2">Belongs to the EamA transporter family.</text>
</comment>
<feature type="domain" description="EamA" evidence="8">
    <location>
        <begin position="145"/>
        <end position="277"/>
    </location>
</feature>
<evidence type="ECO:0000256" key="4">
    <source>
        <dbReference type="ARBA" id="ARBA00022692"/>
    </source>
</evidence>
<evidence type="ECO:0000259" key="8">
    <source>
        <dbReference type="Pfam" id="PF00892"/>
    </source>
</evidence>
<feature type="transmembrane region" description="Helical" evidence="7">
    <location>
        <begin position="201"/>
        <end position="222"/>
    </location>
</feature>
<dbReference type="PANTHER" id="PTHR42920:SF5">
    <property type="entry name" value="EAMA DOMAIN-CONTAINING PROTEIN"/>
    <property type="match status" value="1"/>
</dbReference>
<comment type="subcellular location">
    <subcellularLocation>
        <location evidence="1">Cell membrane</location>
        <topology evidence="1">Multi-pass membrane protein</topology>
    </subcellularLocation>
</comment>